<dbReference type="EMBL" id="JABEMD010000010">
    <property type="protein sequence ID" value="NNH10781.1"/>
    <property type="molecule type" value="Genomic_DNA"/>
</dbReference>
<evidence type="ECO:0000313" key="3">
    <source>
        <dbReference type="Proteomes" id="UP000542973"/>
    </source>
</evidence>
<organism evidence="2 3">
    <name type="scientific">Cupriavidus gilardii</name>
    <dbReference type="NCBI Taxonomy" id="82541"/>
    <lineage>
        <taxon>Bacteria</taxon>
        <taxon>Pseudomonadati</taxon>
        <taxon>Pseudomonadota</taxon>
        <taxon>Betaproteobacteria</taxon>
        <taxon>Burkholderiales</taxon>
        <taxon>Burkholderiaceae</taxon>
        <taxon>Cupriavidus</taxon>
    </lineage>
</organism>
<dbReference type="Pfam" id="PF11158">
    <property type="entry name" value="DUF2938"/>
    <property type="match status" value="1"/>
</dbReference>
<protein>
    <submittedName>
        <fullName evidence="2">DUF2938 domain-containing protein</fullName>
    </submittedName>
</protein>
<dbReference type="AlphaFoldDB" id="A0A849B5E1"/>
<gene>
    <name evidence="2" type="ORF">HLB16_07795</name>
</gene>
<evidence type="ECO:0000256" key="1">
    <source>
        <dbReference type="SAM" id="Phobius"/>
    </source>
</evidence>
<dbReference type="Proteomes" id="UP000542973">
    <property type="component" value="Unassembled WGS sequence"/>
</dbReference>
<accession>A0A849B5E1</accession>
<reference evidence="2 3" key="1">
    <citation type="submission" date="2020-05" db="EMBL/GenBank/DDBJ databases">
        <title>MicrobeNet Type strains.</title>
        <authorList>
            <person name="Nicholson A.C."/>
        </authorList>
    </citation>
    <scope>NUCLEOTIDE SEQUENCE [LARGE SCALE GENOMIC DNA]</scope>
    <source>
        <strain evidence="2 3">ATCC 700815</strain>
    </source>
</reference>
<keyword evidence="1" id="KW-0812">Transmembrane</keyword>
<feature type="transmembrane region" description="Helical" evidence="1">
    <location>
        <begin position="6"/>
        <end position="26"/>
    </location>
</feature>
<dbReference type="InterPro" id="IPR021329">
    <property type="entry name" value="DUF2938"/>
</dbReference>
<proteinExistence type="predicted"/>
<feature type="transmembrane region" description="Helical" evidence="1">
    <location>
        <begin position="74"/>
        <end position="93"/>
    </location>
</feature>
<feature type="transmembrane region" description="Helical" evidence="1">
    <location>
        <begin position="99"/>
        <end position="118"/>
    </location>
</feature>
<name>A0A849B5E1_9BURK</name>
<evidence type="ECO:0000313" key="2">
    <source>
        <dbReference type="EMBL" id="NNH10781.1"/>
    </source>
</evidence>
<keyword evidence="1" id="KW-0472">Membrane</keyword>
<dbReference type="RefSeq" id="WP_053823912.1">
    <property type="nucleotide sequence ID" value="NZ_BAAAEB010000023.1"/>
</dbReference>
<comment type="caution">
    <text evidence="2">The sequence shown here is derived from an EMBL/GenBank/DDBJ whole genome shotgun (WGS) entry which is preliminary data.</text>
</comment>
<sequence length="172" mass="18395">MHDKLPLLAVAIGAGATLTMDLWALVQRVWFGMKPLDYGMVGRWLGHMPRGRFRHEAIGQAPAIPAERWIGWTAHYVAGIVFAAVLLAIWGPQWACRPTLGPALIVGLASVVFPFLLMQPGMGAGIAARRTPKPGVARLRSLVTHAVFGLGLYASGHVLQWVGGLLPGFCGG</sequence>
<keyword evidence="1" id="KW-1133">Transmembrane helix</keyword>
<feature type="transmembrane region" description="Helical" evidence="1">
    <location>
        <begin position="139"/>
        <end position="159"/>
    </location>
</feature>